<keyword evidence="2" id="KW-0560">Oxidoreductase</keyword>
<dbReference type="GO" id="GO:0010133">
    <property type="term" value="P:L-proline catabolic process to L-glutamate"/>
    <property type="evidence" value="ECO:0007669"/>
    <property type="project" value="TreeGrafter"/>
</dbReference>
<feature type="domain" description="Aldehyde dehydrogenase" evidence="4">
    <location>
        <begin position="4"/>
        <end position="126"/>
    </location>
</feature>
<dbReference type="InterPro" id="IPR016162">
    <property type="entry name" value="Ald_DH_N"/>
</dbReference>
<dbReference type="Proteomes" id="UP001311915">
    <property type="component" value="Unassembled WGS sequence"/>
</dbReference>
<dbReference type="InterPro" id="IPR016161">
    <property type="entry name" value="Ald_DH/histidinol_DH"/>
</dbReference>
<evidence type="ECO:0000256" key="1">
    <source>
        <dbReference type="ARBA" id="ARBA00009986"/>
    </source>
</evidence>
<evidence type="ECO:0000256" key="2">
    <source>
        <dbReference type="ARBA" id="ARBA00023002"/>
    </source>
</evidence>
<dbReference type="InterPro" id="IPR016163">
    <property type="entry name" value="Ald_DH_C"/>
</dbReference>
<dbReference type="Pfam" id="PF00171">
    <property type="entry name" value="Aldedh"/>
    <property type="match status" value="1"/>
</dbReference>
<protein>
    <recommendedName>
        <fullName evidence="4">Aldehyde dehydrogenase domain-containing protein</fullName>
    </recommendedName>
</protein>
<comment type="similarity">
    <text evidence="1">Belongs to the aldehyde dehydrogenase family.</text>
</comment>
<proteinExistence type="inferred from homology"/>
<accession>A0AAV9K0S0</accession>
<comment type="caution">
    <text evidence="5">The sequence shown here is derived from an EMBL/GenBank/DDBJ whole genome shotgun (WGS) entry which is preliminary data.</text>
</comment>
<dbReference type="SUPFAM" id="SSF53720">
    <property type="entry name" value="ALDH-like"/>
    <property type="match status" value="1"/>
</dbReference>
<evidence type="ECO:0000259" key="4">
    <source>
        <dbReference type="Pfam" id="PF00171"/>
    </source>
</evidence>
<dbReference type="Gene3D" id="3.40.309.10">
    <property type="entry name" value="Aldehyde Dehydrogenase, Chain A, domain 2"/>
    <property type="match status" value="1"/>
</dbReference>
<evidence type="ECO:0000313" key="6">
    <source>
        <dbReference type="Proteomes" id="UP001311915"/>
    </source>
</evidence>
<dbReference type="InterPro" id="IPR044638">
    <property type="entry name" value="ALDH7A1-like"/>
</dbReference>
<keyword evidence="6" id="KW-1185">Reference proteome</keyword>
<dbReference type="EMBL" id="JAWPEI010000048">
    <property type="protein sequence ID" value="KAK4706792.1"/>
    <property type="molecule type" value="Genomic_DNA"/>
</dbReference>
<dbReference type="InterPro" id="IPR015590">
    <property type="entry name" value="Aldehyde_DH_dom"/>
</dbReference>
<dbReference type="GO" id="GO:0003842">
    <property type="term" value="F:L-glutamate gamma-semialdehyde dehydrogenase activity"/>
    <property type="evidence" value="ECO:0007669"/>
    <property type="project" value="TreeGrafter"/>
</dbReference>
<dbReference type="PANTHER" id="PTHR43521:SF7">
    <property type="entry name" value="DELTA-1-PYRROLINE-5-CARBOXYLATE DEHYDROGENASE 12A1, MITOCHONDRIAL"/>
    <property type="match status" value="1"/>
</dbReference>
<evidence type="ECO:0000313" key="5">
    <source>
        <dbReference type="EMBL" id="KAK4706792.1"/>
    </source>
</evidence>
<organism evidence="5 6">
    <name type="scientific">Solanum pinnatisectum</name>
    <name type="common">tansyleaf nightshade</name>
    <dbReference type="NCBI Taxonomy" id="50273"/>
    <lineage>
        <taxon>Eukaryota</taxon>
        <taxon>Viridiplantae</taxon>
        <taxon>Streptophyta</taxon>
        <taxon>Embryophyta</taxon>
        <taxon>Tracheophyta</taxon>
        <taxon>Spermatophyta</taxon>
        <taxon>Magnoliopsida</taxon>
        <taxon>eudicotyledons</taxon>
        <taxon>Gunneridae</taxon>
        <taxon>Pentapetalae</taxon>
        <taxon>asterids</taxon>
        <taxon>lamiids</taxon>
        <taxon>Solanales</taxon>
        <taxon>Solanaceae</taxon>
        <taxon>Solanoideae</taxon>
        <taxon>Solaneae</taxon>
        <taxon>Solanum</taxon>
    </lineage>
</organism>
<sequence>MGTLYMGNKPVLKVDSKVHIVMEQMLRLLHECGLPVDDVDFIKFDIKTMNKLVVKAKPCMTLFIGSSRVAEKLADDLSDRVKLKDVGFDWKILGPDVNEVDYVALVCDQDTYACSGQKCSAESIFFMIEN</sequence>
<dbReference type="GO" id="GO:0005739">
    <property type="term" value="C:mitochondrion"/>
    <property type="evidence" value="ECO:0007669"/>
    <property type="project" value="TreeGrafter"/>
</dbReference>
<evidence type="ECO:0000256" key="3">
    <source>
        <dbReference type="ARBA" id="ARBA00023027"/>
    </source>
</evidence>
<name>A0AAV9K0S0_9SOLN</name>
<gene>
    <name evidence="5" type="ORF">R3W88_033654</name>
</gene>
<reference evidence="5 6" key="1">
    <citation type="submission" date="2023-10" db="EMBL/GenBank/DDBJ databases">
        <title>Genome-Wide Identification Analysis in wild type Solanum Pinnatisectum Reveals Some Genes Defensing Phytophthora Infestans.</title>
        <authorList>
            <person name="Sun C."/>
        </authorList>
    </citation>
    <scope>NUCLEOTIDE SEQUENCE [LARGE SCALE GENOMIC DNA]</scope>
    <source>
        <strain evidence="5">LQN</strain>
        <tissue evidence="5">Leaf</tissue>
    </source>
</reference>
<dbReference type="Gene3D" id="3.40.605.10">
    <property type="entry name" value="Aldehyde Dehydrogenase, Chain A, domain 1"/>
    <property type="match status" value="1"/>
</dbReference>
<dbReference type="GO" id="GO:0004029">
    <property type="term" value="F:aldehyde dehydrogenase (NAD+) activity"/>
    <property type="evidence" value="ECO:0007669"/>
    <property type="project" value="InterPro"/>
</dbReference>
<dbReference type="AlphaFoldDB" id="A0AAV9K0S0"/>
<keyword evidence="3" id="KW-0520">NAD</keyword>
<dbReference type="PANTHER" id="PTHR43521">
    <property type="entry name" value="ALPHA-AMINOADIPIC SEMIALDEHYDE DEHYDROGENASE"/>
    <property type="match status" value="1"/>
</dbReference>